<feature type="signal peptide" evidence="1">
    <location>
        <begin position="1"/>
        <end position="27"/>
    </location>
</feature>
<evidence type="ECO:0000256" key="1">
    <source>
        <dbReference type="SAM" id="SignalP"/>
    </source>
</evidence>
<dbReference type="AlphaFoldDB" id="A0A2K3E409"/>
<evidence type="ECO:0000313" key="2">
    <source>
        <dbReference type="EMBL" id="PNW87530.1"/>
    </source>
</evidence>
<dbReference type="KEGG" id="cre:CHLRE_02g142600v5"/>
<keyword evidence="1" id="KW-0732">Signal</keyword>
<keyword evidence="3" id="KW-1185">Reference proteome</keyword>
<dbReference type="EMBL" id="CM008963">
    <property type="protein sequence ID" value="PNW87530.1"/>
    <property type="molecule type" value="Genomic_DNA"/>
</dbReference>
<dbReference type="RefSeq" id="XP_042927798.1">
    <property type="nucleotide sequence ID" value="XM_043060166.1"/>
</dbReference>
<reference evidence="2 3" key="1">
    <citation type="journal article" date="2007" name="Science">
        <title>The Chlamydomonas genome reveals the evolution of key animal and plant functions.</title>
        <authorList>
            <person name="Merchant S.S."/>
            <person name="Prochnik S.E."/>
            <person name="Vallon O."/>
            <person name="Harris E.H."/>
            <person name="Karpowicz S.J."/>
            <person name="Witman G.B."/>
            <person name="Terry A."/>
            <person name="Salamov A."/>
            <person name="Fritz-Laylin L.K."/>
            <person name="Marechal-Drouard L."/>
            <person name="Marshall W.F."/>
            <person name="Qu L.H."/>
            <person name="Nelson D.R."/>
            <person name="Sanderfoot A.A."/>
            <person name="Spalding M.H."/>
            <person name="Kapitonov V.V."/>
            <person name="Ren Q."/>
            <person name="Ferris P."/>
            <person name="Lindquist E."/>
            <person name="Shapiro H."/>
            <person name="Lucas S.M."/>
            <person name="Grimwood J."/>
            <person name="Schmutz J."/>
            <person name="Cardol P."/>
            <person name="Cerutti H."/>
            <person name="Chanfreau G."/>
            <person name="Chen C.L."/>
            <person name="Cognat V."/>
            <person name="Croft M.T."/>
            <person name="Dent R."/>
            <person name="Dutcher S."/>
            <person name="Fernandez E."/>
            <person name="Fukuzawa H."/>
            <person name="Gonzalez-Ballester D."/>
            <person name="Gonzalez-Halphen D."/>
            <person name="Hallmann A."/>
            <person name="Hanikenne M."/>
            <person name="Hippler M."/>
            <person name="Inwood W."/>
            <person name="Jabbari K."/>
            <person name="Kalanon M."/>
            <person name="Kuras R."/>
            <person name="Lefebvre P.A."/>
            <person name="Lemaire S.D."/>
            <person name="Lobanov A.V."/>
            <person name="Lohr M."/>
            <person name="Manuell A."/>
            <person name="Meier I."/>
            <person name="Mets L."/>
            <person name="Mittag M."/>
            <person name="Mittelmeier T."/>
            <person name="Moroney J.V."/>
            <person name="Moseley J."/>
            <person name="Napoli C."/>
            <person name="Nedelcu A.M."/>
            <person name="Niyogi K."/>
            <person name="Novoselov S.V."/>
            <person name="Paulsen I.T."/>
            <person name="Pazour G."/>
            <person name="Purton S."/>
            <person name="Ral J.P."/>
            <person name="Riano-Pachon D.M."/>
            <person name="Riekhof W."/>
            <person name="Rymarquis L."/>
            <person name="Schroda M."/>
            <person name="Stern D."/>
            <person name="Umen J."/>
            <person name="Willows R."/>
            <person name="Wilson N."/>
            <person name="Zimmer S.L."/>
            <person name="Allmer J."/>
            <person name="Balk J."/>
            <person name="Bisova K."/>
            <person name="Chen C.J."/>
            <person name="Elias M."/>
            <person name="Gendler K."/>
            <person name="Hauser C."/>
            <person name="Lamb M.R."/>
            <person name="Ledford H."/>
            <person name="Long J.C."/>
            <person name="Minagawa J."/>
            <person name="Page M.D."/>
            <person name="Pan J."/>
            <person name="Pootakham W."/>
            <person name="Roje S."/>
            <person name="Rose A."/>
            <person name="Stahlberg E."/>
            <person name="Terauchi A.M."/>
            <person name="Yang P."/>
            <person name="Ball S."/>
            <person name="Bowler C."/>
            <person name="Dieckmann C.L."/>
            <person name="Gladyshev V.N."/>
            <person name="Green P."/>
            <person name="Jorgensen R."/>
            <person name="Mayfield S."/>
            <person name="Mueller-Roeber B."/>
            <person name="Rajamani S."/>
            <person name="Sayre R.T."/>
            <person name="Brokstein P."/>
            <person name="Dubchak I."/>
            <person name="Goodstein D."/>
            <person name="Hornick L."/>
            <person name="Huang Y.W."/>
            <person name="Jhaveri J."/>
            <person name="Luo Y."/>
            <person name="Martinez D."/>
            <person name="Ngau W.C."/>
            <person name="Otillar B."/>
            <person name="Poliakov A."/>
            <person name="Porter A."/>
            <person name="Szajkowski L."/>
            <person name="Werner G."/>
            <person name="Zhou K."/>
            <person name="Grigoriev I.V."/>
            <person name="Rokhsar D.S."/>
            <person name="Grossman A.R."/>
        </authorList>
    </citation>
    <scope>NUCLEOTIDE SEQUENCE [LARGE SCALE GENOMIC DNA]</scope>
    <source>
        <strain evidence="3">CC-503</strain>
    </source>
</reference>
<dbReference type="Gramene" id="PNW87530">
    <property type="protein sequence ID" value="PNW87530"/>
    <property type="gene ID" value="CHLRE_02g142600v5"/>
</dbReference>
<dbReference type="Proteomes" id="UP000006906">
    <property type="component" value="Chromosome 2"/>
</dbReference>
<feature type="chain" id="PRO_5014406307" evidence="1">
    <location>
        <begin position="28"/>
        <end position="58"/>
    </location>
</feature>
<name>A0A2K3E409_CHLRE</name>
<dbReference type="GeneID" id="66052575"/>
<organism evidence="2 3">
    <name type="scientific">Chlamydomonas reinhardtii</name>
    <name type="common">Chlamydomonas smithii</name>
    <dbReference type="NCBI Taxonomy" id="3055"/>
    <lineage>
        <taxon>Eukaryota</taxon>
        <taxon>Viridiplantae</taxon>
        <taxon>Chlorophyta</taxon>
        <taxon>core chlorophytes</taxon>
        <taxon>Chlorophyceae</taxon>
        <taxon>CS clade</taxon>
        <taxon>Chlamydomonadales</taxon>
        <taxon>Chlamydomonadaceae</taxon>
        <taxon>Chlamydomonas</taxon>
    </lineage>
</organism>
<accession>A0A2K3E409</accession>
<gene>
    <name evidence="2" type="ORF">CHLRE_02g142600v5</name>
</gene>
<evidence type="ECO:0000313" key="3">
    <source>
        <dbReference type="Proteomes" id="UP000006906"/>
    </source>
</evidence>
<proteinExistence type="predicted"/>
<protein>
    <submittedName>
        <fullName evidence="2">Uncharacterized protein</fullName>
    </submittedName>
</protein>
<sequence>MRQGRPPQRVIALVGVFVVFLAVPAWASHYRGGSIDYTANATHITVSVTQSWIAVLLW</sequence>
<dbReference type="InParanoid" id="A0A2K3E409"/>